<feature type="compositionally biased region" description="Polar residues" evidence="7">
    <location>
        <begin position="249"/>
        <end position="258"/>
    </location>
</feature>
<dbReference type="Proteomes" id="UP000237271">
    <property type="component" value="Unassembled WGS sequence"/>
</dbReference>
<gene>
    <name evidence="9" type="ORF">PHPALM_31917</name>
</gene>
<dbReference type="GO" id="GO:0004519">
    <property type="term" value="F:endonuclease activity"/>
    <property type="evidence" value="ECO:0007669"/>
    <property type="project" value="UniProtKB-KW"/>
</dbReference>
<protein>
    <recommendedName>
        <fullName evidence="8">Reverse transcriptase RNase H-like domain-containing protein</fullName>
    </recommendedName>
</protein>
<dbReference type="SUPFAM" id="SSF56672">
    <property type="entry name" value="DNA/RNA polymerases"/>
    <property type="match status" value="1"/>
</dbReference>
<keyword evidence="4" id="KW-0255">Endonuclease</keyword>
<reference evidence="9 10" key="1">
    <citation type="journal article" date="2017" name="Genome Biol. Evol.">
        <title>Phytophthora megakarya and P. palmivora, closely related causal agents of cacao black pod rot, underwent increases in genome sizes and gene numbers by different mechanisms.</title>
        <authorList>
            <person name="Ali S.S."/>
            <person name="Shao J."/>
            <person name="Lary D.J."/>
            <person name="Kronmiller B."/>
            <person name="Shen D."/>
            <person name="Strem M.D."/>
            <person name="Amoako-Attah I."/>
            <person name="Akrofi A.Y."/>
            <person name="Begoude B.A."/>
            <person name="Ten Hoopen G.M."/>
            <person name="Coulibaly K."/>
            <person name="Kebe B.I."/>
            <person name="Melnick R.L."/>
            <person name="Guiltinan M.J."/>
            <person name="Tyler B.M."/>
            <person name="Meinhardt L.W."/>
            <person name="Bailey B.A."/>
        </authorList>
    </citation>
    <scope>NUCLEOTIDE SEQUENCE [LARGE SCALE GENOMIC DNA]</scope>
    <source>
        <strain evidence="10">sbr112.9</strain>
    </source>
</reference>
<feature type="domain" description="Reverse transcriptase RNase H-like" evidence="8">
    <location>
        <begin position="70"/>
        <end position="187"/>
    </location>
</feature>
<dbReference type="PANTHER" id="PTHR37984">
    <property type="entry name" value="PROTEIN CBG26694"/>
    <property type="match status" value="1"/>
</dbReference>
<sequence>MRDSLLDYARVAQPLQEAFDVAFSQASRRTKRVASGIAVDLSELERIAYDQMKALLSLSATLAFPREGSTICLLTDASNAGWFALVTQVVHWQQCKEVHEQQHELLICLSGTFTGSQRNWSIIEKEVYPIICACEKLSYLLLRPGDFRLYCDHRNLLYVFTPGIHNKEVKKHIRGKLLRWSMKLMKYRYEIEYIDGESNTWADMLSRWAGNHDPAVSLKVMQLRKRTRDVATGNHQQRKRRRRGGNKPMASSPQQMQVPSPRPQQLRPLDDTEFEWPTFTTIREIQQQHVHERPNSVTGYAEKGLWIMDKLWIPSNAHALVQRLLVVAHCGSQAHRGRDAMITCVRRYFAVRHLRARVDRFHRLA</sequence>
<dbReference type="Pfam" id="PF17917">
    <property type="entry name" value="RT_RNaseH"/>
    <property type="match status" value="1"/>
</dbReference>
<evidence type="ECO:0000256" key="5">
    <source>
        <dbReference type="ARBA" id="ARBA00022801"/>
    </source>
</evidence>
<keyword evidence="10" id="KW-1185">Reference proteome</keyword>
<evidence type="ECO:0000256" key="2">
    <source>
        <dbReference type="ARBA" id="ARBA00022695"/>
    </source>
</evidence>
<dbReference type="InterPro" id="IPR043502">
    <property type="entry name" value="DNA/RNA_pol_sf"/>
</dbReference>
<keyword evidence="3" id="KW-0540">Nuclease</keyword>
<evidence type="ECO:0000313" key="9">
    <source>
        <dbReference type="EMBL" id="POM59360.1"/>
    </source>
</evidence>
<keyword evidence="5" id="KW-0378">Hydrolase</keyword>
<keyword evidence="2" id="KW-0548">Nucleotidyltransferase</keyword>
<feature type="compositionally biased region" description="Basic residues" evidence="7">
    <location>
        <begin position="236"/>
        <end position="245"/>
    </location>
</feature>
<evidence type="ECO:0000259" key="8">
    <source>
        <dbReference type="Pfam" id="PF17917"/>
    </source>
</evidence>
<keyword evidence="1" id="KW-0808">Transferase</keyword>
<proteinExistence type="predicted"/>
<keyword evidence="6" id="KW-0695">RNA-directed DNA polymerase</keyword>
<evidence type="ECO:0000256" key="4">
    <source>
        <dbReference type="ARBA" id="ARBA00022759"/>
    </source>
</evidence>
<evidence type="ECO:0000256" key="6">
    <source>
        <dbReference type="ARBA" id="ARBA00022918"/>
    </source>
</evidence>
<organism evidence="9 10">
    <name type="scientific">Phytophthora palmivora</name>
    <dbReference type="NCBI Taxonomy" id="4796"/>
    <lineage>
        <taxon>Eukaryota</taxon>
        <taxon>Sar</taxon>
        <taxon>Stramenopiles</taxon>
        <taxon>Oomycota</taxon>
        <taxon>Peronosporomycetes</taxon>
        <taxon>Peronosporales</taxon>
        <taxon>Peronosporaceae</taxon>
        <taxon>Phytophthora</taxon>
    </lineage>
</organism>
<dbReference type="InterPro" id="IPR050951">
    <property type="entry name" value="Retrovirus_Pol_polyprotein"/>
</dbReference>
<dbReference type="OrthoDB" id="94313at2759"/>
<dbReference type="GO" id="GO:0003964">
    <property type="term" value="F:RNA-directed DNA polymerase activity"/>
    <property type="evidence" value="ECO:0007669"/>
    <property type="project" value="UniProtKB-KW"/>
</dbReference>
<comment type="caution">
    <text evidence="9">The sequence shown here is derived from an EMBL/GenBank/DDBJ whole genome shotgun (WGS) entry which is preliminary data.</text>
</comment>
<evidence type="ECO:0000313" key="10">
    <source>
        <dbReference type="Proteomes" id="UP000237271"/>
    </source>
</evidence>
<name>A0A2P4X1D0_9STRA</name>
<dbReference type="InterPro" id="IPR041373">
    <property type="entry name" value="RT_RNaseH"/>
</dbReference>
<feature type="region of interest" description="Disordered" evidence="7">
    <location>
        <begin position="227"/>
        <end position="266"/>
    </location>
</feature>
<evidence type="ECO:0000256" key="3">
    <source>
        <dbReference type="ARBA" id="ARBA00022722"/>
    </source>
</evidence>
<dbReference type="EMBL" id="NCKW01017198">
    <property type="protein sequence ID" value="POM59360.1"/>
    <property type="molecule type" value="Genomic_DNA"/>
</dbReference>
<dbReference type="CDD" id="cd09274">
    <property type="entry name" value="RNase_HI_RT_Ty3"/>
    <property type="match status" value="1"/>
</dbReference>
<dbReference type="GO" id="GO:0016787">
    <property type="term" value="F:hydrolase activity"/>
    <property type="evidence" value="ECO:0007669"/>
    <property type="project" value="UniProtKB-KW"/>
</dbReference>
<evidence type="ECO:0000256" key="7">
    <source>
        <dbReference type="SAM" id="MobiDB-lite"/>
    </source>
</evidence>
<dbReference type="AlphaFoldDB" id="A0A2P4X1D0"/>
<evidence type="ECO:0000256" key="1">
    <source>
        <dbReference type="ARBA" id="ARBA00022679"/>
    </source>
</evidence>
<dbReference type="PANTHER" id="PTHR37984:SF5">
    <property type="entry name" value="PROTEIN NYNRIN-LIKE"/>
    <property type="match status" value="1"/>
</dbReference>
<accession>A0A2P4X1D0</accession>